<keyword evidence="2" id="KW-0479">Metal-binding</keyword>
<dbReference type="GO" id="GO:0046872">
    <property type="term" value="F:metal ion binding"/>
    <property type="evidence" value="ECO:0007669"/>
    <property type="project" value="UniProtKB-KW"/>
</dbReference>
<proteinExistence type="predicted"/>
<dbReference type="AlphaFoldDB" id="A0A7W9AHC7"/>
<dbReference type="Proteomes" id="UP000549617">
    <property type="component" value="Unassembled WGS sequence"/>
</dbReference>
<evidence type="ECO:0000313" key="7">
    <source>
        <dbReference type="Proteomes" id="UP000549617"/>
    </source>
</evidence>
<dbReference type="GO" id="GO:0051537">
    <property type="term" value="F:2 iron, 2 sulfur cluster binding"/>
    <property type="evidence" value="ECO:0007669"/>
    <property type="project" value="UniProtKB-KW"/>
</dbReference>
<dbReference type="Pfam" id="PF00355">
    <property type="entry name" value="Rieske"/>
    <property type="match status" value="1"/>
</dbReference>
<dbReference type="PANTHER" id="PTHR21266:SF57">
    <property type="entry name" value="3-CHLOROBENZOATE-3,4-DIOXYGENASE"/>
    <property type="match status" value="1"/>
</dbReference>
<protein>
    <submittedName>
        <fullName evidence="6">Phenylpropionate dioxygenase-like ring-hydroxylating dioxygenase large terminal subunit</fullName>
    </submittedName>
</protein>
<accession>A0A7W9AHC7</accession>
<evidence type="ECO:0000259" key="5">
    <source>
        <dbReference type="PROSITE" id="PS51296"/>
    </source>
</evidence>
<dbReference type="PANTHER" id="PTHR21266">
    <property type="entry name" value="IRON-SULFUR DOMAIN CONTAINING PROTEIN"/>
    <property type="match status" value="1"/>
</dbReference>
<keyword evidence="7" id="KW-1185">Reference proteome</keyword>
<dbReference type="GO" id="GO:0051213">
    <property type="term" value="F:dioxygenase activity"/>
    <property type="evidence" value="ECO:0007669"/>
    <property type="project" value="UniProtKB-KW"/>
</dbReference>
<keyword evidence="3" id="KW-0408">Iron</keyword>
<keyword evidence="4" id="KW-0411">Iron-sulfur</keyword>
<comment type="caution">
    <text evidence="6">The sequence shown here is derived from an EMBL/GenBank/DDBJ whole genome shotgun (WGS) entry which is preliminary data.</text>
</comment>
<name>A0A7W9AHC7_9SPHN</name>
<evidence type="ECO:0000256" key="3">
    <source>
        <dbReference type="ARBA" id="ARBA00023004"/>
    </source>
</evidence>
<evidence type="ECO:0000313" key="6">
    <source>
        <dbReference type="EMBL" id="MBB5685718.1"/>
    </source>
</evidence>
<keyword evidence="6" id="KW-0223">Dioxygenase</keyword>
<feature type="domain" description="Rieske" evidence="5">
    <location>
        <begin position="7"/>
        <end position="112"/>
    </location>
</feature>
<dbReference type="InterPro" id="IPR050584">
    <property type="entry name" value="Cholesterol_7-desaturase"/>
</dbReference>
<sequence>MIASIGWHPVAASSDLPTGHVYQTQLEGQALAVWRSAEGEVNVWEDRCPHRGVRFSIGVAVGNELQCQYHAWRFASGSGACTHIPAHPTQKPAAVIRATIFPVIERGGLVWTRVAEDHSEGTVPLVRDGVVMRALPVNRPAATVEAALLAAELTGATFFVQPLAEGQSVIRGIARDEASLRTLDSALERLRRQLEADHAVI</sequence>
<keyword evidence="6" id="KW-0560">Oxidoreductase</keyword>
<evidence type="ECO:0000256" key="1">
    <source>
        <dbReference type="ARBA" id="ARBA00022714"/>
    </source>
</evidence>
<dbReference type="InterPro" id="IPR036922">
    <property type="entry name" value="Rieske_2Fe-2S_sf"/>
</dbReference>
<keyword evidence="1" id="KW-0001">2Fe-2S</keyword>
<dbReference type="InterPro" id="IPR017941">
    <property type="entry name" value="Rieske_2Fe-2S"/>
</dbReference>
<organism evidence="6 7">
    <name type="scientific">Sphingobium boeckii</name>
    <dbReference type="NCBI Taxonomy" id="1082345"/>
    <lineage>
        <taxon>Bacteria</taxon>
        <taxon>Pseudomonadati</taxon>
        <taxon>Pseudomonadota</taxon>
        <taxon>Alphaproteobacteria</taxon>
        <taxon>Sphingomonadales</taxon>
        <taxon>Sphingomonadaceae</taxon>
        <taxon>Sphingobium</taxon>
    </lineage>
</organism>
<dbReference type="RefSeq" id="WP_184017266.1">
    <property type="nucleotide sequence ID" value="NZ_JACIJC010000002.1"/>
</dbReference>
<evidence type="ECO:0000256" key="2">
    <source>
        <dbReference type="ARBA" id="ARBA00022723"/>
    </source>
</evidence>
<dbReference type="Gene3D" id="2.102.10.10">
    <property type="entry name" value="Rieske [2Fe-2S] iron-sulphur domain"/>
    <property type="match status" value="1"/>
</dbReference>
<dbReference type="CDD" id="cd03469">
    <property type="entry name" value="Rieske_RO_Alpha_N"/>
    <property type="match status" value="1"/>
</dbReference>
<evidence type="ECO:0000256" key="4">
    <source>
        <dbReference type="ARBA" id="ARBA00023014"/>
    </source>
</evidence>
<dbReference type="PROSITE" id="PS51296">
    <property type="entry name" value="RIESKE"/>
    <property type="match status" value="1"/>
</dbReference>
<reference evidence="6 7" key="1">
    <citation type="submission" date="2020-08" db="EMBL/GenBank/DDBJ databases">
        <title>Genomic Encyclopedia of Type Strains, Phase IV (KMG-IV): sequencing the most valuable type-strain genomes for metagenomic binning, comparative biology and taxonomic classification.</title>
        <authorList>
            <person name="Goeker M."/>
        </authorList>
    </citation>
    <scope>NUCLEOTIDE SEQUENCE [LARGE SCALE GENOMIC DNA]</scope>
    <source>
        <strain evidence="6 7">DSM 25079</strain>
    </source>
</reference>
<dbReference type="SUPFAM" id="SSF50022">
    <property type="entry name" value="ISP domain"/>
    <property type="match status" value="1"/>
</dbReference>
<gene>
    <name evidence="6" type="ORF">FHS49_001726</name>
</gene>
<dbReference type="EMBL" id="JACIJC010000002">
    <property type="protein sequence ID" value="MBB5685718.1"/>
    <property type="molecule type" value="Genomic_DNA"/>
</dbReference>